<gene>
    <name evidence="1" type="ORF">LTRI10_LOCUS2716</name>
</gene>
<accession>A0AAV2CF76</accession>
<proteinExistence type="predicted"/>
<dbReference type="AlphaFoldDB" id="A0AAV2CF76"/>
<evidence type="ECO:0000313" key="2">
    <source>
        <dbReference type="Proteomes" id="UP001497516"/>
    </source>
</evidence>
<sequence>MAAKFCYKAKVVVSASIIASLIQSLHRRSRPVSLAEYIPVAAISTPPTLLVVADGDRRGGFGSRIGAIGARW</sequence>
<protein>
    <recommendedName>
        <fullName evidence="3">Secreted protein</fullName>
    </recommendedName>
</protein>
<dbReference type="Proteomes" id="UP001497516">
    <property type="component" value="Chromosome 1"/>
</dbReference>
<evidence type="ECO:0000313" key="1">
    <source>
        <dbReference type="EMBL" id="CAL1354934.1"/>
    </source>
</evidence>
<organism evidence="1 2">
    <name type="scientific">Linum trigynum</name>
    <dbReference type="NCBI Taxonomy" id="586398"/>
    <lineage>
        <taxon>Eukaryota</taxon>
        <taxon>Viridiplantae</taxon>
        <taxon>Streptophyta</taxon>
        <taxon>Embryophyta</taxon>
        <taxon>Tracheophyta</taxon>
        <taxon>Spermatophyta</taxon>
        <taxon>Magnoliopsida</taxon>
        <taxon>eudicotyledons</taxon>
        <taxon>Gunneridae</taxon>
        <taxon>Pentapetalae</taxon>
        <taxon>rosids</taxon>
        <taxon>fabids</taxon>
        <taxon>Malpighiales</taxon>
        <taxon>Linaceae</taxon>
        <taxon>Linum</taxon>
    </lineage>
</organism>
<name>A0AAV2CF76_9ROSI</name>
<keyword evidence="2" id="KW-1185">Reference proteome</keyword>
<reference evidence="1 2" key="1">
    <citation type="submission" date="2024-04" db="EMBL/GenBank/DDBJ databases">
        <authorList>
            <person name="Fracassetti M."/>
        </authorList>
    </citation>
    <scope>NUCLEOTIDE SEQUENCE [LARGE SCALE GENOMIC DNA]</scope>
</reference>
<dbReference type="EMBL" id="OZ034813">
    <property type="protein sequence ID" value="CAL1354934.1"/>
    <property type="molecule type" value="Genomic_DNA"/>
</dbReference>
<evidence type="ECO:0008006" key="3">
    <source>
        <dbReference type="Google" id="ProtNLM"/>
    </source>
</evidence>